<feature type="signal peptide" evidence="5">
    <location>
        <begin position="1"/>
        <end position="19"/>
    </location>
</feature>
<dbReference type="Proteomes" id="UP001454086">
    <property type="component" value="Unassembled WGS sequence"/>
</dbReference>
<dbReference type="PANTHER" id="PTHR46847:SF3">
    <property type="entry name" value="GALACTOFURANOSE-BINDING PROTEIN YTFQ"/>
    <property type="match status" value="1"/>
</dbReference>
<evidence type="ECO:0000256" key="5">
    <source>
        <dbReference type="SAM" id="SignalP"/>
    </source>
</evidence>
<dbReference type="Gene3D" id="3.40.50.2300">
    <property type="match status" value="2"/>
</dbReference>
<feature type="chain" id="PRO_5045688907" evidence="5">
    <location>
        <begin position="20"/>
        <end position="372"/>
    </location>
</feature>
<feature type="domain" description="Periplasmic binding protein" evidence="6">
    <location>
        <begin position="67"/>
        <end position="326"/>
    </location>
</feature>
<dbReference type="Pfam" id="PF13407">
    <property type="entry name" value="Peripla_BP_4"/>
    <property type="match status" value="1"/>
</dbReference>
<dbReference type="RefSeq" id="WP_040381489.1">
    <property type="nucleotide sequence ID" value="NZ_JBBMFM010000102.1"/>
</dbReference>
<name>A0ABV1DAI5_9FIRM</name>
<gene>
    <name evidence="7" type="ORF">WMQ36_20685</name>
</gene>
<evidence type="ECO:0000256" key="3">
    <source>
        <dbReference type="ARBA" id="ARBA00022729"/>
    </source>
</evidence>
<comment type="caution">
    <text evidence="7">The sequence shown here is derived from an EMBL/GenBank/DDBJ whole genome shotgun (WGS) entry which is preliminary data.</text>
</comment>
<dbReference type="PANTHER" id="PTHR46847">
    <property type="entry name" value="D-ALLOSE-BINDING PERIPLASMIC PROTEIN-RELATED"/>
    <property type="match status" value="1"/>
</dbReference>
<evidence type="ECO:0000256" key="4">
    <source>
        <dbReference type="SAM" id="MobiDB-lite"/>
    </source>
</evidence>
<keyword evidence="3 5" id="KW-0732">Signal</keyword>
<protein>
    <submittedName>
        <fullName evidence="7">ABC transporter substrate-binding protein</fullName>
    </submittedName>
</protein>
<proteinExistence type="inferred from homology"/>
<accession>A0ABV1DAI5</accession>
<sequence>MRKVFIMGLAAAMAMGLSACGSNKAPETTAAPAAAETTAEESGKEETTKAQVSSEAAKPSNDGGYVVALCNYSIGNSWRAQMEQEFVAEAEKLKAEGVVSEYYITNSNDDINKQISDMQDLITKKVDGIVITAASPTALAPAVEEATEAGIKVVSFDNVVDTDEQVATVGIDQTEFGRVCADWLVKKLDGKGKIVVLNGIAGTANDTMRWNGAEEVFKQYPDIEILGSANASWDYAQGKAAMESMLSAYPEIDGVWSQGGAMTQGAIDAFIAAGRKLVPMTSEGNNGALRAWIENRDNGLSCIAPSDPTYSGAEALRTVIKSLDGEEVPKRVTLDIPVVTEDNVDKYYRQDMPDSFWVFTELDDAALQKLYK</sequence>
<keyword evidence="8" id="KW-1185">Reference proteome</keyword>
<comment type="subcellular location">
    <subcellularLocation>
        <location evidence="1">Cell envelope</location>
    </subcellularLocation>
</comment>
<dbReference type="InterPro" id="IPR028082">
    <property type="entry name" value="Peripla_BP_I"/>
</dbReference>
<evidence type="ECO:0000256" key="1">
    <source>
        <dbReference type="ARBA" id="ARBA00004196"/>
    </source>
</evidence>
<evidence type="ECO:0000313" key="7">
    <source>
        <dbReference type="EMBL" id="MEQ2427387.1"/>
    </source>
</evidence>
<reference evidence="7 8" key="1">
    <citation type="submission" date="2024-03" db="EMBL/GenBank/DDBJ databases">
        <title>Human intestinal bacterial collection.</title>
        <authorList>
            <person name="Pauvert C."/>
            <person name="Hitch T.C.A."/>
            <person name="Clavel T."/>
        </authorList>
    </citation>
    <scope>NUCLEOTIDE SEQUENCE [LARGE SCALE GENOMIC DNA]</scope>
    <source>
        <strain evidence="7 8">CLA-SR-H021</strain>
    </source>
</reference>
<evidence type="ECO:0000256" key="2">
    <source>
        <dbReference type="ARBA" id="ARBA00007639"/>
    </source>
</evidence>
<dbReference type="PROSITE" id="PS51257">
    <property type="entry name" value="PROKAR_LIPOPROTEIN"/>
    <property type="match status" value="1"/>
</dbReference>
<dbReference type="EMBL" id="JBBMFM010000102">
    <property type="protein sequence ID" value="MEQ2427387.1"/>
    <property type="molecule type" value="Genomic_DNA"/>
</dbReference>
<dbReference type="SUPFAM" id="SSF53822">
    <property type="entry name" value="Periplasmic binding protein-like I"/>
    <property type="match status" value="1"/>
</dbReference>
<dbReference type="InterPro" id="IPR025997">
    <property type="entry name" value="SBP_2_dom"/>
</dbReference>
<comment type="similarity">
    <text evidence="2">Belongs to the bacterial solute-binding protein 2 family.</text>
</comment>
<evidence type="ECO:0000313" key="8">
    <source>
        <dbReference type="Proteomes" id="UP001454086"/>
    </source>
</evidence>
<feature type="compositionally biased region" description="Low complexity" evidence="4">
    <location>
        <begin position="25"/>
        <end position="37"/>
    </location>
</feature>
<organism evidence="7 8">
    <name type="scientific">Enterocloster hominis</name>
    <name type="common">ex Hitch et al. 2024</name>
    <dbReference type="NCBI Taxonomy" id="1917870"/>
    <lineage>
        <taxon>Bacteria</taxon>
        <taxon>Bacillati</taxon>
        <taxon>Bacillota</taxon>
        <taxon>Clostridia</taxon>
        <taxon>Lachnospirales</taxon>
        <taxon>Lachnospiraceae</taxon>
        <taxon>Enterocloster</taxon>
    </lineage>
</organism>
<feature type="region of interest" description="Disordered" evidence="4">
    <location>
        <begin position="25"/>
        <end position="59"/>
    </location>
</feature>
<evidence type="ECO:0000259" key="6">
    <source>
        <dbReference type="Pfam" id="PF13407"/>
    </source>
</evidence>
<dbReference type="CDD" id="cd19996">
    <property type="entry name" value="PBP1_ABC_sugar_binding-like"/>
    <property type="match status" value="1"/>
</dbReference>